<evidence type="ECO:0000313" key="2">
    <source>
        <dbReference type="EMBL" id="EGY16324.1"/>
    </source>
</evidence>
<keyword evidence="3" id="KW-1185">Reference proteome</keyword>
<dbReference type="KEGG" id="vda:VDAG_07488"/>
<dbReference type="AlphaFoldDB" id="G2XBF6"/>
<protein>
    <submittedName>
        <fullName evidence="2">Uncharacterized protein</fullName>
    </submittedName>
</protein>
<proteinExistence type="predicted"/>
<dbReference type="EMBL" id="DS572711">
    <property type="protein sequence ID" value="EGY16324.1"/>
    <property type="molecule type" value="Genomic_DNA"/>
</dbReference>
<gene>
    <name evidence="2" type="ORF">VDAG_07488</name>
</gene>
<dbReference type="Proteomes" id="UP000001611">
    <property type="component" value="Unassembled WGS sequence"/>
</dbReference>
<evidence type="ECO:0000256" key="1">
    <source>
        <dbReference type="SAM" id="MobiDB-lite"/>
    </source>
</evidence>
<dbReference type="GeneID" id="20708951"/>
<dbReference type="InParanoid" id="G2XBF6"/>
<dbReference type="HOGENOM" id="CLU_2374364_0_0_1"/>
<feature type="region of interest" description="Disordered" evidence="1">
    <location>
        <begin position="1"/>
        <end position="27"/>
    </location>
</feature>
<reference evidence="3" key="2">
    <citation type="journal article" date="2011" name="PLoS Pathog.">
        <title>Comparative genomics yields insights into niche adaptation of plant vascular wilt pathogens.</title>
        <authorList>
            <person name="Klosterman S.J."/>
            <person name="Subbarao K.V."/>
            <person name="Kang S."/>
            <person name="Veronese P."/>
            <person name="Gold S.E."/>
            <person name="Thomma B.P.H.J."/>
            <person name="Chen Z."/>
            <person name="Henrissat B."/>
            <person name="Lee Y.-H."/>
            <person name="Park J."/>
            <person name="Garcia-Pedrajas M.D."/>
            <person name="Barbara D.J."/>
            <person name="Anchieta A."/>
            <person name="de Jonge R."/>
            <person name="Santhanam P."/>
            <person name="Maruthachalam K."/>
            <person name="Atallah Z."/>
            <person name="Amyotte S.G."/>
            <person name="Paz Z."/>
            <person name="Inderbitzin P."/>
            <person name="Hayes R.J."/>
            <person name="Heiman D.I."/>
            <person name="Young S."/>
            <person name="Zeng Q."/>
            <person name="Engels R."/>
            <person name="Galagan J."/>
            <person name="Cuomo C.A."/>
            <person name="Dobinson K.F."/>
            <person name="Ma L.-J."/>
        </authorList>
    </citation>
    <scope>NUCLEOTIDE SEQUENCE [LARGE SCALE GENOMIC DNA]</scope>
    <source>
        <strain evidence="3">VdLs.17 / ATCC MYA-4575 / FGSC 10137</strain>
    </source>
</reference>
<organism evidence="2 3">
    <name type="scientific">Verticillium dahliae (strain VdLs.17 / ATCC MYA-4575 / FGSC 10137)</name>
    <name type="common">Verticillium wilt</name>
    <dbReference type="NCBI Taxonomy" id="498257"/>
    <lineage>
        <taxon>Eukaryota</taxon>
        <taxon>Fungi</taxon>
        <taxon>Dikarya</taxon>
        <taxon>Ascomycota</taxon>
        <taxon>Pezizomycotina</taxon>
        <taxon>Sordariomycetes</taxon>
        <taxon>Hypocreomycetidae</taxon>
        <taxon>Glomerellales</taxon>
        <taxon>Plectosphaerellaceae</taxon>
        <taxon>Verticillium</taxon>
    </lineage>
</organism>
<evidence type="ECO:0000313" key="3">
    <source>
        <dbReference type="Proteomes" id="UP000001611"/>
    </source>
</evidence>
<dbReference type="RefSeq" id="XP_009654688.1">
    <property type="nucleotide sequence ID" value="XM_009656393.1"/>
</dbReference>
<name>G2XBF6_VERDV</name>
<accession>G2XBF6</accession>
<reference evidence="2 3" key="1">
    <citation type="submission" date="2008-03" db="EMBL/GenBank/DDBJ databases">
        <title>The Genome Sequence of Verticillium dahliae VdLs.17.</title>
        <authorList>
            <consortium name="The Broad Institute Genome Sequencing Platform"/>
            <person name="Ma L.-J.J."/>
            <person name="Klosterman S.J."/>
            <person name="Subbarao K."/>
            <person name="Dobinson K."/>
            <person name="Veronese P."/>
            <person name="Kang S."/>
            <person name="Gold S.E."/>
            <person name="Young S."/>
            <person name="Jaffe D."/>
            <person name="Gnerre S."/>
            <person name="Berlin A."/>
            <person name="Heiman D."/>
            <person name="Hepburn T."/>
            <person name="Sykes S."/>
            <person name="Alvarado L."/>
            <person name="Kodira C.D."/>
            <person name="Lander E."/>
            <person name="Galagan J."/>
            <person name="Nusbaum C."/>
            <person name="Birren B."/>
        </authorList>
    </citation>
    <scope>NUCLEOTIDE SEQUENCE [LARGE SCALE GENOMIC DNA]</scope>
    <source>
        <strain evidence="3">VdLs.17 / ATCC MYA-4575 / FGSC 10137</strain>
    </source>
</reference>
<sequence length="112" mass="12526">MPRCSWDASYTAAPGDSMKHAGPVKQPRRRQEALVTWTWPLIPHTYLLLQPNHANAISAGRIETQPLVSEFGSFETGCTPSLRHTLEDCNWIRSTGLLQLKRGRSLISDVVT</sequence>